<dbReference type="OrthoDB" id="10652685at2759"/>
<accession>A0A6S7KA49</accession>
<proteinExistence type="predicted"/>
<protein>
    <submittedName>
        <fullName evidence="2">Uncharacterized protein</fullName>
    </submittedName>
</protein>
<comment type="caution">
    <text evidence="2">The sequence shown here is derived from an EMBL/GenBank/DDBJ whole genome shotgun (WGS) entry which is preliminary data.</text>
</comment>
<organism evidence="2 3">
    <name type="scientific">Paramuricea clavata</name>
    <name type="common">Red gorgonian</name>
    <name type="synonym">Violescent sea-whip</name>
    <dbReference type="NCBI Taxonomy" id="317549"/>
    <lineage>
        <taxon>Eukaryota</taxon>
        <taxon>Metazoa</taxon>
        <taxon>Cnidaria</taxon>
        <taxon>Anthozoa</taxon>
        <taxon>Octocorallia</taxon>
        <taxon>Malacalcyonacea</taxon>
        <taxon>Plexauridae</taxon>
        <taxon>Paramuricea</taxon>
    </lineage>
</organism>
<dbReference type="AlphaFoldDB" id="A0A6S7KA49"/>
<reference evidence="2" key="1">
    <citation type="submission" date="2020-04" db="EMBL/GenBank/DDBJ databases">
        <authorList>
            <person name="Alioto T."/>
            <person name="Alioto T."/>
            <person name="Gomez Garrido J."/>
        </authorList>
    </citation>
    <scope>NUCLEOTIDE SEQUENCE</scope>
    <source>
        <strain evidence="2">A484AB</strain>
    </source>
</reference>
<dbReference type="EMBL" id="CACRXK020009506">
    <property type="protein sequence ID" value="CAB4017338.1"/>
    <property type="molecule type" value="Genomic_DNA"/>
</dbReference>
<feature type="region of interest" description="Disordered" evidence="1">
    <location>
        <begin position="98"/>
        <end position="199"/>
    </location>
</feature>
<gene>
    <name evidence="2" type="ORF">PACLA_8A012347</name>
</gene>
<evidence type="ECO:0000313" key="3">
    <source>
        <dbReference type="Proteomes" id="UP001152795"/>
    </source>
</evidence>
<dbReference type="Proteomes" id="UP001152795">
    <property type="component" value="Unassembled WGS sequence"/>
</dbReference>
<keyword evidence="3" id="KW-1185">Reference proteome</keyword>
<evidence type="ECO:0000313" key="2">
    <source>
        <dbReference type="EMBL" id="CAB4017338.1"/>
    </source>
</evidence>
<feature type="compositionally biased region" description="Basic and acidic residues" evidence="1">
    <location>
        <begin position="142"/>
        <end position="160"/>
    </location>
</feature>
<sequence length="315" mass="36229">RDTVSRIRFRMSTPLYVIRRLMFMTHGLVDDYLPSLDHVITDGHLDNSALRHVENILTRIRRDDVLEIFQQTMAGNFALLEEGERRLHNLNQFHYRFTQNNNPVRRETSGRTENGNTVAHTQDPAQNDREDGADLSRLSAPRPREARDARTNRPRAEQRGKRPSRSSHQLSSREPVPPQSSASSSTNPPPEEPRQPPRCCICEGNIQGIQTSNQVWFDIRQTLNKLRPQQRLAFIHVINAYDPNILNTIQFNAATLSDEVVNDLIRSLQRCHLPGSKCVLCLLNYVLQRVGRLDLAIEIRMIRTRYLFCVAPSVL</sequence>
<evidence type="ECO:0000256" key="1">
    <source>
        <dbReference type="SAM" id="MobiDB-lite"/>
    </source>
</evidence>
<feature type="compositionally biased region" description="Polar residues" evidence="1">
    <location>
        <begin position="111"/>
        <end position="125"/>
    </location>
</feature>
<name>A0A6S7KA49_PARCT</name>
<feature type="non-terminal residue" evidence="2">
    <location>
        <position position="1"/>
    </location>
</feature>